<keyword evidence="1" id="KW-1133">Transmembrane helix</keyword>
<feature type="transmembrane region" description="Helical" evidence="1">
    <location>
        <begin position="25"/>
        <end position="47"/>
    </location>
</feature>
<protein>
    <submittedName>
        <fullName evidence="2">DUF485 domain-containing protein</fullName>
    </submittedName>
</protein>
<keyword evidence="3" id="KW-1185">Reference proteome</keyword>
<dbReference type="Pfam" id="PF04341">
    <property type="entry name" value="DUF485"/>
    <property type="match status" value="1"/>
</dbReference>
<dbReference type="Proteomes" id="UP000310016">
    <property type="component" value="Unassembled WGS sequence"/>
</dbReference>
<name>A0A4U0PEZ7_9NEIS</name>
<feature type="transmembrane region" description="Helical" evidence="1">
    <location>
        <begin position="59"/>
        <end position="83"/>
    </location>
</feature>
<gene>
    <name evidence="2" type="ORF">FAZ21_17445</name>
</gene>
<evidence type="ECO:0000313" key="2">
    <source>
        <dbReference type="EMBL" id="TJZ66406.1"/>
    </source>
</evidence>
<dbReference type="AlphaFoldDB" id="A0A4U0PEZ7"/>
<dbReference type="PANTHER" id="PTHR38598">
    <property type="entry name" value="INNER MEMBRANE PROTEIN YJCH"/>
    <property type="match status" value="1"/>
</dbReference>
<dbReference type="InterPro" id="IPR007436">
    <property type="entry name" value="DUF485"/>
</dbReference>
<organism evidence="2 3">
    <name type="scientific">Chitiniphilus eburneus</name>
    <dbReference type="NCBI Taxonomy" id="2571148"/>
    <lineage>
        <taxon>Bacteria</taxon>
        <taxon>Pseudomonadati</taxon>
        <taxon>Pseudomonadota</taxon>
        <taxon>Betaproteobacteria</taxon>
        <taxon>Neisseriales</taxon>
        <taxon>Chitinibacteraceae</taxon>
        <taxon>Chitiniphilus</taxon>
    </lineage>
</organism>
<dbReference type="GO" id="GO:0005886">
    <property type="term" value="C:plasma membrane"/>
    <property type="evidence" value="ECO:0007669"/>
    <property type="project" value="TreeGrafter"/>
</dbReference>
<dbReference type="RefSeq" id="WP_136774709.1">
    <property type="nucleotide sequence ID" value="NZ_CP156074.1"/>
</dbReference>
<keyword evidence="1" id="KW-0812">Transmembrane</keyword>
<evidence type="ECO:0000256" key="1">
    <source>
        <dbReference type="SAM" id="Phobius"/>
    </source>
</evidence>
<evidence type="ECO:0000313" key="3">
    <source>
        <dbReference type="Proteomes" id="UP000310016"/>
    </source>
</evidence>
<dbReference type="EMBL" id="SUMF01000032">
    <property type="protein sequence ID" value="TJZ66406.1"/>
    <property type="molecule type" value="Genomic_DNA"/>
</dbReference>
<dbReference type="OrthoDB" id="5297034at2"/>
<accession>A0A4U0PEZ7</accession>
<dbReference type="PANTHER" id="PTHR38598:SF1">
    <property type="entry name" value="INNER MEMBRANE PROTEIN YJCH"/>
    <property type="match status" value="1"/>
</dbReference>
<keyword evidence="1" id="KW-0472">Membrane</keyword>
<sequence length="103" mass="11477">MDEALIQRIQSNPKFTQLVETRSRLGWTLSIIMLVIYYGFILVLAFSPTTFGTPISAGSVTTIGIPVGVLVILSAFVITGVYVRRANTQFDQLTREIVEEVRQ</sequence>
<dbReference type="InterPro" id="IPR052959">
    <property type="entry name" value="Inner_membrane_assoc"/>
</dbReference>
<comment type="caution">
    <text evidence="2">The sequence shown here is derived from an EMBL/GenBank/DDBJ whole genome shotgun (WGS) entry which is preliminary data.</text>
</comment>
<reference evidence="2 3" key="1">
    <citation type="submission" date="2019-04" db="EMBL/GenBank/DDBJ databases">
        <title>Chitiniphilus eburnea sp. nov., a novel chitinolytic bacterium isolated from aquaculture sludge.</title>
        <authorList>
            <person name="Sheng M."/>
        </authorList>
    </citation>
    <scope>NUCLEOTIDE SEQUENCE [LARGE SCALE GENOMIC DNA]</scope>
    <source>
        <strain evidence="2 3">HX-2-15</strain>
    </source>
</reference>
<proteinExistence type="predicted"/>